<reference evidence="1 2" key="2">
    <citation type="journal article" date="2010" name="Proc. Natl. Acad. Sci. U.S.A.">
        <title>Enigmatic, ultrasmall, uncultivated Archaea.</title>
        <authorList>
            <person name="Baker B.J."/>
            <person name="Comolli L.R."/>
            <person name="Dick G.J."/>
            <person name="Hauser L.J."/>
            <person name="Hyatt D."/>
            <person name="Dill B.D."/>
            <person name="Land M.L."/>
            <person name="Verberkmoes N.C."/>
            <person name="Hettich R.L."/>
            <person name="Banfield J.F."/>
        </authorList>
    </citation>
    <scope>NUCLEOTIDE SEQUENCE [LARGE SCALE GENOMIC DNA]</scope>
    <source>
        <strain evidence="1">ARMAN-2</strain>
    </source>
</reference>
<evidence type="ECO:0000313" key="1">
    <source>
        <dbReference type="EMBL" id="EET89722.1"/>
    </source>
</evidence>
<dbReference type="EMBL" id="GG697241">
    <property type="protein sequence ID" value="EET89722.1"/>
    <property type="molecule type" value="Genomic_DNA"/>
</dbReference>
<organism evidence="1 2">
    <name type="scientific">Candidatus Micrarchaeum acidiphilum ARMAN-2</name>
    <dbReference type="NCBI Taxonomy" id="425595"/>
    <lineage>
        <taxon>Archaea</taxon>
        <taxon>Candidatus Micrarchaeota</taxon>
        <taxon>Candidatus Micrarchaeia</taxon>
        <taxon>Candidatus Micrarchaeales</taxon>
        <taxon>Candidatus Micrarchaeaceae</taxon>
        <taxon>Candidatus Micrarchaeum</taxon>
    </lineage>
</organism>
<evidence type="ECO:0000313" key="2">
    <source>
        <dbReference type="Proteomes" id="UP000332487"/>
    </source>
</evidence>
<gene>
    <name evidence="1" type="ORF">UNLARM2_0840</name>
</gene>
<name>C7DIE8_MICA2</name>
<protein>
    <submittedName>
        <fullName evidence="1">Uncharacterized protein</fullName>
    </submittedName>
</protein>
<keyword evidence="2" id="KW-1185">Reference proteome</keyword>
<dbReference type="AlphaFoldDB" id="C7DIE8"/>
<dbReference type="Proteomes" id="UP000332487">
    <property type="component" value="Unassembled WGS sequence"/>
</dbReference>
<accession>C7DIE8</accession>
<reference evidence="1 2" key="1">
    <citation type="journal article" date="2009" name="Genome Biol.">
        <title>Community-wide analysis of microbial genome sequence signatures.</title>
        <authorList>
            <person name="Dick G.J."/>
            <person name="Andersson A.F."/>
            <person name="Baker B.J."/>
            <person name="Simmons S.L."/>
            <person name="Thomas B.C."/>
            <person name="Yelton A.P."/>
            <person name="Banfield J.F."/>
        </authorList>
    </citation>
    <scope>NUCLEOTIDE SEQUENCE [LARGE SCALE GENOMIC DNA]</scope>
    <source>
        <strain evidence="1">ARMAN-2</strain>
    </source>
</reference>
<proteinExistence type="predicted"/>
<sequence>MPDYEVVEHRPNPSDAGKFVIACISFPEPLYIKAISSKDLQNGSKVVTDSGKLFIGQEEVGQVINSKSAKDVSVSYEYDIKYAGGYSIDGKKIYVSRSMPKNLDIDGKEIDMLECIGLHHELVEKWLVDDAYEYQYAHLIATKAERIFIESKGIVWDHYTAASDRLLHENYTKKLQLSPKDIDLTPYLCSNDNDAIKEIRATMEP</sequence>